<feature type="transmembrane region" description="Helical" evidence="9">
    <location>
        <begin position="27"/>
        <end position="47"/>
    </location>
</feature>
<protein>
    <recommendedName>
        <fullName evidence="12">Calcium-activated potassium channel subunit beta-1</fullName>
    </recommendedName>
</protein>
<dbReference type="AlphaFoldDB" id="A7RJA3"/>
<sequence>MEKSTLSEFLETRVCFTPRRKTLWKKFAVLVTICGVGALLYFCIAEVETCIEGMKFVKARCSVNESGIQGEILCDCGVYVPSACYPCLKVLVVVGIDGEKEKFSPPVLLYESVFTLDQICSYKPPSCCHDNVKNTQSVMQIQKEMLAMGPAFECHYNPRNTSQVILYRHNYEWIVASSFLWPSLAIVFGIASIRFIENMEERDAYVKQLIMMVEAKRKISGKYHRKISSAEPRTPTAV</sequence>
<evidence type="ECO:0008006" key="12">
    <source>
        <dbReference type="Google" id="ProtNLM"/>
    </source>
</evidence>
<evidence type="ECO:0000256" key="8">
    <source>
        <dbReference type="ARBA" id="ARBA00023303"/>
    </source>
</evidence>
<dbReference type="OMA" id="MLPTECT"/>
<keyword evidence="8" id="KW-0407">Ion channel</keyword>
<keyword evidence="6 9" id="KW-0472">Membrane</keyword>
<evidence type="ECO:0000256" key="7">
    <source>
        <dbReference type="ARBA" id="ARBA00023180"/>
    </source>
</evidence>
<dbReference type="PANTHER" id="PTHR10258">
    <property type="entry name" value="CALCIUM-ACTIVATED POTASSIUM CHANNEL SUBUNIT BETA"/>
    <property type="match status" value="1"/>
</dbReference>
<dbReference type="GO" id="GO:0015269">
    <property type="term" value="F:calcium-activated potassium channel activity"/>
    <property type="evidence" value="ECO:0000318"/>
    <property type="project" value="GO_Central"/>
</dbReference>
<dbReference type="HOGENOM" id="CLU_1167065_0_0_1"/>
<evidence type="ECO:0000256" key="3">
    <source>
        <dbReference type="ARBA" id="ARBA00022692"/>
    </source>
</evidence>
<dbReference type="GO" id="GO:0008076">
    <property type="term" value="C:voltage-gated potassium channel complex"/>
    <property type="evidence" value="ECO:0000318"/>
    <property type="project" value="GO_Central"/>
</dbReference>
<dbReference type="PANTHER" id="PTHR10258:SF8">
    <property type="entry name" value="CALCIUM-ACTIVATED POTASSIUM CHANNEL BK ALPHA SUBUNIT DOMAIN-CONTAINING PROTEIN"/>
    <property type="match status" value="1"/>
</dbReference>
<evidence type="ECO:0000256" key="9">
    <source>
        <dbReference type="SAM" id="Phobius"/>
    </source>
</evidence>
<keyword evidence="7" id="KW-0325">Glycoprotein</keyword>
<name>A7RJA3_NEMVE</name>
<feature type="transmembrane region" description="Helical" evidence="9">
    <location>
        <begin position="173"/>
        <end position="193"/>
    </location>
</feature>
<evidence type="ECO:0000256" key="5">
    <source>
        <dbReference type="ARBA" id="ARBA00023065"/>
    </source>
</evidence>
<dbReference type="STRING" id="45351.A7RJA3"/>
<dbReference type="Pfam" id="PF03185">
    <property type="entry name" value="CaKB"/>
    <property type="match status" value="1"/>
</dbReference>
<dbReference type="EMBL" id="DS469513">
    <property type="protein sequence ID" value="EDO48546.1"/>
    <property type="molecule type" value="Genomic_DNA"/>
</dbReference>
<dbReference type="GO" id="GO:0005513">
    <property type="term" value="P:detection of calcium ion"/>
    <property type="evidence" value="ECO:0000318"/>
    <property type="project" value="GO_Central"/>
</dbReference>
<dbReference type="GO" id="GO:0015459">
    <property type="term" value="F:potassium channel regulator activity"/>
    <property type="evidence" value="ECO:0000318"/>
    <property type="project" value="GO_Central"/>
</dbReference>
<comment type="subcellular location">
    <subcellularLocation>
        <location evidence="1">Membrane</location>
        <topology evidence="1">Multi-pass membrane protein</topology>
    </subcellularLocation>
</comment>
<keyword evidence="5" id="KW-0406">Ion transport</keyword>
<evidence type="ECO:0000313" key="11">
    <source>
        <dbReference type="Proteomes" id="UP000001593"/>
    </source>
</evidence>
<evidence type="ECO:0000313" key="10">
    <source>
        <dbReference type="EMBL" id="EDO48546.1"/>
    </source>
</evidence>
<proteinExistence type="predicted"/>
<gene>
    <name evidence="10" type="ORF">NEMVEDRAFT_v1g197939</name>
</gene>
<dbReference type="InParanoid" id="A7RJA3"/>
<reference evidence="10 11" key="1">
    <citation type="journal article" date="2007" name="Science">
        <title>Sea anemone genome reveals ancestral eumetazoan gene repertoire and genomic organization.</title>
        <authorList>
            <person name="Putnam N.H."/>
            <person name="Srivastava M."/>
            <person name="Hellsten U."/>
            <person name="Dirks B."/>
            <person name="Chapman J."/>
            <person name="Salamov A."/>
            <person name="Terry A."/>
            <person name="Shapiro H."/>
            <person name="Lindquist E."/>
            <person name="Kapitonov V.V."/>
            <person name="Jurka J."/>
            <person name="Genikhovich G."/>
            <person name="Grigoriev I.V."/>
            <person name="Lucas S.M."/>
            <person name="Steele R.E."/>
            <person name="Finnerty J.R."/>
            <person name="Technau U."/>
            <person name="Martindale M.Q."/>
            <person name="Rokhsar D.S."/>
        </authorList>
    </citation>
    <scope>NUCLEOTIDE SEQUENCE [LARGE SCALE GENOMIC DNA]</scope>
    <source>
        <strain evidence="11">CH2 X CH6</strain>
    </source>
</reference>
<keyword evidence="4 9" id="KW-1133">Transmembrane helix</keyword>
<evidence type="ECO:0000256" key="4">
    <source>
        <dbReference type="ARBA" id="ARBA00022989"/>
    </source>
</evidence>
<keyword evidence="11" id="KW-1185">Reference proteome</keyword>
<accession>A7RJA3</accession>
<evidence type="ECO:0000256" key="6">
    <source>
        <dbReference type="ARBA" id="ARBA00023136"/>
    </source>
</evidence>
<dbReference type="Proteomes" id="UP000001593">
    <property type="component" value="Unassembled WGS sequence"/>
</dbReference>
<evidence type="ECO:0000256" key="2">
    <source>
        <dbReference type="ARBA" id="ARBA00022448"/>
    </source>
</evidence>
<dbReference type="InterPro" id="IPR003930">
    <property type="entry name" value="K_chnl_Ca-activ_BK_bsu"/>
</dbReference>
<dbReference type="KEGG" id="nve:5520888"/>
<organism evidence="10 11">
    <name type="scientific">Nematostella vectensis</name>
    <name type="common">Starlet sea anemone</name>
    <dbReference type="NCBI Taxonomy" id="45351"/>
    <lineage>
        <taxon>Eukaryota</taxon>
        <taxon>Metazoa</taxon>
        <taxon>Cnidaria</taxon>
        <taxon>Anthozoa</taxon>
        <taxon>Hexacorallia</taxon>
        <taxon>Actiniaria</taxon>
        <taxon>Edwardsiidae</taxon>
        <taxon>Nematostella</taxon>
    </lineage>
</organism>
<evidence type="ECO:0000256" key="1">
    <source>
        <dbReference type="ARBA" id="ARBA00004141"/>
    </source>
</evidence>
<keyword evidence="2" id="KW-0813">Transport</keyword>
<keyword evidence="3 9" id="KW-0812">Transmembrane</keyword>
<dbReference type="PhylomeDB" id="A7RJA3"/>